<protein>
    <submittedName>
        <fullName evidence="2">Uncharacterized protein</fullName>
    </submittedName>
</protein>
<keyword evidence="3" id="KW-1185">Reference proteome</keyword>
<dbReference type="AlphaFoldDB" id="A0A8J6ZX00"/>
<dbReference type="Proteomes" id="UP000622533">
    <property type="component" value="Unassembled WGS sequence"/>
</dbReference>
<evidence type="ECO:0000313" key="2">
    <source>
        <dbReference type="EMBL" id="MBE9021551.1"/>
    </source>
</evidence>
<name>A0A8J6ZX00_DESMC</name>
<evidence type="ECO:0000256" key="1">
    <source>
        <dbReference type="SAM" id="MobiDB-lite"/>
    </source>
</evidence>
<accession>A0A8J6ZX00</accession>
<organism evidence="2 3">
    <name type="scientific">Desmonostoc muscorum LEGE 12446</name>
    <dbReference type="NCBI Taxonomy" id="1828758"/>
    <lineage>
        <taxon>Bacteria</taxon>
        <taxon>Bacillati</taxon>
        <taxon>Cyanobacteriota</taxon>
        <taxon>Cyanophyceae</taxon>
        <taxon>Nostocales</taxon>
        <taxon>Nostocaceae</taxon>
        <taxon>Desmonostoc</taxon>
    </lineage>
</organism>
<gene>
    <name evidence="2" type="ORF">IQ276_03465</name>
</gene>
<reference evidence="2" key="1">
    <citation type="submission" date="2020-10" db="EMBL/GenBank/DDBJ databases">
        <authorList>
            <person name="Castelo-Branco R."/>
            <person name="Eusebio N."/>
            <person name="Adriana R."/>
            <person name="Vieira A."/>
            <person name="Brugerolle De Fraissinette N."/>
            <person name="Rezende De Castro R."/>
            <person name="Schneider M.P."/>
            <person name="Vasconcelos V."/>
            <person name="Leao P.N."/>
        </authorList>
    </citation>
    <scope>NUCLEOTIDE SEQUENCE</scope>
    <source>
        <strain evidence="2">LEGE 12446</strain>
    </source>
</reference>
<proteinExistence type="predicted"/>
<dbReference type="EMBL" id="JADEXS010000026">
    <property type="protein sequence ID" value="MBE9021551.1"/>
    <property type="molecule type" value="Genomic_DNA"/>
</dbReference>
<comment type="caution">
    <text evidence="2">The sequence shown here is derived from an EMBL/GenBank/DDBJ whole genome shotgun (WGS) entry which is preliminary data.</text>
</comment>
<feature type="region of interest" description="Disordered" evidence="1">
    <location>
        <begin position="29"/>
        <end position="51"/>
    </location>
</feature>
<feature type="compositionally biased region" description="Basic and acidic residues" evidence="1">
    <location>
        <begin position="29"/>
        <end position="42"/>
    </location>
</feature>
<dbReference type="RefSeq" id="WP_193913678.1">
    <property type="nucleotide sequence ID" value="NZ_JADEXS020000001.1"/>
</dbReference>
<sequence length="51" mass="5606">MNLICVVCVGVDVGVGEASLREASRREALRQRDRQKVGRDAINHVSTGVRE</sequence>
<evidence type="ECO:0000313" key="3">
    <source>
        <dbReference type="Proteomes" id="UP000622533"/>
    </source>
</evidence>